<accession>A0A5N6F787</accession>
<dbReference type="Pfam" id="PF00501">
    <property type="entry name" value="AMP-binding"/>
    <property type="match status" value="1"/>
</dbReference>
<reference evidence="2 3" key="1">
    <citation type="submission" date="2019-04" db="EMBL/GenBank/DDBJ databases">
        <title>Fungal friends and foes A comparative genomics study of 23 Aspergillus species from section Flavi.</title>
        <authorList>
            <consortium name="DOE Joint Genome Institute"/>
            <person name="Kjaerbolling I."/>
            <person name="Vesth T.C."/>
            <person name="Frisvad J.C."/>
            <person name="Nybo J.L."/>
            <person name="Theobald S."/>
            <person name="Kildgaard S."/>
            <person name="Petersen T.I."/>
            <person name="Kuo A."/>
            <person name="Sato A."/>
            <person name="Lyhne E.K."/>
            <person name="Kogle M.E."/>
            <person name="Wiebenga A."/>
            <person name="Kun R.S."/>
            <person name="Lubbers R.J."/>
            <person name="Makela M.R."/>
            <person name="Barry K."/>
            <person name="Chovatia M."/>
            <person name="Clum A."/>
            <person name="Daum C."/>
            <person name="Haridas S."/>
            <person name="He G."/>
            <person name="LaButti K."/>
            <person name="Lipzen A."/>
            <person name="Mondo S."/>
            <person name="Pangilinan J."/>
            <person name="Riley R."/>
            <person name="Salamov A."/>
            <person name="Simmons B.A."/>
            <person name="Magnuson J.K."/>
            <person name="Henrissat B."/>
            <person name="Mortensen U.H."/>
            <person name="Larsen T.O."/>
            <person name="De vries R.P."/>
            <person name="Grigoriev I.V."/>
            <person name="Machida M."/>
            <person name="Baker S.E."/>
            <person name="Andersen M.R."/>
        </authorList>
    </citation>
    <scope>NUCLEOTIDE SEQUENCE [LARGE SCALE GENOMIC DNA]</scope>
    <source>
        <strain evidence="2 3">CBS 126849</strain>
    </source>
</reference>
<dbReference type="PANTHER" id="PTHR43201">
    <property type="entry name" value="ACYL-COA SYNTHETASE"/>
    <property type="match status" value="1"/>
</dbReference>
<keyword evidence="3" id="KW-1185">Reference proteome</keyword>
<dbReference type="PANTHER" id="PTHR43201:SF3">
    <property type="entry name" value="ENZYME, PUTATIVE (JCVI)-RELATED"/>
    <property type="match status" value="1"/>
</dbReference>
<evidence type="ECO:0000259" key="1">
    <source>
        <dbReference type="Pfam" id="PF00501"/>
    </source>
</evidence>
<gene>
    <name evidence="2" type="ORF">BDV33DRAFT_199196</name>
</gene>
<sequence>MAPAIGNLLLPHIVDINAEADPNGTFSLILQDNNIPNQWIPLTKRQPAQAVTHVAWWFEQTVTEHCDTTTVTYIGPNDIRYVICAIALAKVGYKTFLPSTRNFAEANTHLLRAVDCNCLLWGGQSQPAHGQALVPDLQVWQFPSLDELLTSNVSHYPYHKTYQEAEDEAFVILHSPGTTGHPKPVLLTHGYFSVMDRGAPPGTPPDCTCGLWNCVEKGDSMFGMSPLFHVVGFTVIIDVIFHGQQIIHYSSKPDIHSVLDALSTLCP</sequence>
<protein>
    <recommendedName>
        <fullName evidence="1">AMP-dependent synthetase/ligase domain-containing protein</fullName>
    </recommendedName>
</protein>
<proteinExistence type="predicted"/>
<organism evidence="2 3">
    <name type="scientific">Aspergillus novoparasiticus</name>
    <dbReference type="NCBI Taxonomy" id="986946"/>
    <lineage>
        <taxon>Eukaryota</taxon>
        <taxon>Fungi</taxon>
        <taxon>Dikarya</taxon>
        <taxon>Ascomycota</taxon>
        <taxon>Pezizomycotina</taxon>
        <taxon>Eurotiomycetes</taxon>
        <taxon>Eurotiomycetidae</taxon>
        <taxon>Eurotiales</taxon>
        <taxon>Aspergillaceae</taxon>
        <taxon>Aspergillus</taxon>
        <taxon>Aspergillus subgen. Circumdati</taxon>
    </lineage>
</organism>
<dbReference type="GO" id="GO:0006631">
    <property type="term" value="P:fatty acid metabolic process"/>
    <property type="evidence" value="ECO:0007669"/>
    <property type="project" value="TreeGrafter"/>
</dbReference>
<dbReference type="Gene3D" id="3.40.50.12780">
    <property type="entry name" value="N-terminal domain of ligase-like"/>
    <property type="match status" value="1"/>
</dbReference>
<name>A0A5N6F787_9EURO</name>
<dbReference type="EMBL" id="ML733397">
    <property type="protein sequence ID" value="KAB8224913.1"/>
    <property type="molecule type" value="Genomic_DNA"/>
</dbReference>
<feature type="domain" description="AMP-dependent synthetase/ligase" evidence="1">
    <location>
        <begin position="38"/>
        <end position="261"/>
    </location>
</feature>
<dbReference type="SUPFAM" id="SSF56801">
    <property type="entry name" value="Acetyl-CoA synthetase-like"/>
    <property type="match status" value="1"/>
</dbReference>
<evidence type="ECO:0000313" key="3">
    <source>
        <dbReference type="Proteomes" id="UP000326799"/>
    </source>
</evidence>
<dbReference type="Proteomes" id="UP000326799">
    <property type="component" value="Unassembled WGS sequence"/>
</dbReference>
<dbReference type="InterPro" id="IPR000873">
    <property type="entry name" value="AMP-dep_synth/lig_dom"/>
</dbReference>
<dbReference type="GO" id="GO:0031956">
    <property type="term" value="F:medium-chain fatty acid-CoA ligase activity"/>
    <property type="evidence" value="ECO:0007669"/>
    <property type="project" value="TreeGrafter"/>
</dbReference>
<dbReference type="InterPro" id="IPR042099">
    <property type="entry name" value="ANL_N_sf"/>
</dbReference>
<evidence type="ECO:0000313" key="2">
    <source>
        <dbReference type="EMBL" id="KAB8224913.1"/>
    </source>
</evidence>
<dbReference type="AlphaFoldDB" id="A0A5N6F787"/>